<dbReference type="Proteomes" id="UP000190274">
    <property type="component" value="Chromosome H"/>
</dbReference>
<keyword evidence="2" id="KW-1185">Reference proteome</keyword>
<evidence type="ECO:0000313" key="2">
    <source>
        <dbReference type="Proteomes" id="UP000190274"/>
    </source>
</evidence>
<reference evidence="1 2" key="1">
    <citation type="submission" date="2016-03" db="EMBL/GenBank/DDBJ databases">
        <authorList>
            <person name="Devillers H."/>
        </authorList>
    </citation>
    <scope>NUCLEOTIDE SEQUENCE [LARGE SCALE GENOMIC DNA]</scope>
    <source>
        <strain evidence="1">CBS 10888</strain>
    </source>
</reference>
<accession>A0A1G4K5U2</accession>
<dbReference type="OrthoDB" id="4063069at2759"/>
<name>A0A1G4K5U2_9SACH</name>
<evidence type="ECO:0000313" key="1">
    <source>
        <dbReference type="EMBL" id="SCU99202.1"/>
    </source>
</evidence>
<sequence>MADATKDSAITPNLVLTELRAPERFITAFLFNDSQLLVVKSRKLTILNFPEDSEPSLYHSVATGTILGAWLCQDLVSRCKYAFILLHSGLLEVRDSRLEIVSTCQLPHFPRVSRGKILASVDAKFNRFFISWDTVSVHKLDYELGPSKFKFLKNKKQWKAVITSRNPILDFGLCHLEDEDYQESCHICLVSQSPNDEVPFVEVWKEEDVIRNHWQIFLQPKELGIKCDGSYGVAVISRNYYGFICLFADHTVFCRPRFMNGSQSLNYTMREGGALSFARVITSDTKFFVRSTDNEGEIDLLVCTSRAEFFKLALPPSIEGSDWPDFIPTDCKGFNRGEADTINGFVHLTGSRFLLSTNNDGLLILEADGTAKYFDDCHSGSVLRSSISNGDKDFRRLLISGGSGGNGGFLEITRLSFNKALELEPIITSIEKMPSDFWLTKQGIYWVSDGELFYQYGTVETSGSTVYVGFDGNIVSGCRDICLAAPVLGSADENLMFLKKDGSVFWSASHQRSRVPAFKSITSVKYVASCAKLQSTETLSVVAWGSNSVWFFDTKCITIELRGLSQVTSCLVKTFGANVRVIFSDVNGTVHAYNLDGSLCASFQVDGQKVSLHDFPDSERFFACSRDLLILINVFGPELDAAEVDLPLPISQIKVASASKVIIVGYDSTIYQASIEYLATDRPRLNTKCLRSKTHSFTNHLTLSLSHRFVIVSALATYYDIKLEKEVFDSELQVYDMMTQQMKACVAISKLHPQAHVSSMIEVTFHKKALWKKYVDTETSYAKQLVFRKCFLVSLNFEFAENELGDNLLLFALDERTGEVELQLKARVSFNVTHLFNYYNRLLIALGDQVQVLQLSYSAKDGSFSLQQISEPLTLDSFVSDCFSMPQAISSVNLESAEFKKRRLLGSTEKIGIHNLFKGIQELNLTCQVAAETDDGILASKLQKVIIEPARVSDYSEGTKALSEIRFSSSTKVGFVEYREELSGVFAAALDERGQASVLYKTSASEGLIGAQFEIPHPLSGIELVGLKLDKATIGVSLNHRINQRYASLHQIFKPMFMLNTSDGGCYLVSTTMSPNSFESFTTPTPSNLVAPLNCEEILFFESTHPLALKALGCLFG</sequence>
<gene>
    <name evidence="1" type="ORF">LADA_0H18206G</name>
</gene>
<dbReference type="AlphaFoldDB" id="A0A1G4K5U2"/>
<dbReference type="EMBL" id="LT598461">
    <property type="protein sequence ID" value="SCU99202.1"/>
    <property type="molecule type" value="Genomic_DNA"/>
</dbReference>
<proteinExistence type="predicted"/>
<protein>
    <submittedName>
        <fullName evidence="1">LADA_0H18206g1_1</fullName>
    </submittedName>
</protein>
<organism evidence="1 2">
    <name type="scientific">Lachancea dasiensis</name>
    <dbReference type="NCBI Taxonomy" id="1072105"/>
    <lineage>
        <taxon>Eukaryota</taxon>
        <taxon>Fungi</taxon>
        <taxon>Dikarya</taxon>
        <taxon>Ascomycota</taxon>
        <taxon>Saccharomycotina</taxon>
        <taxon>Saccharomycetes</taxon>
        <taxon>Saccharomycetales</taxon>
        <taxon>Saccharomycetaceae</taxon>
        <taxon>Lachancea</taxon>
    </lineage>
</organism>
<dbReference type="SUPFAM" id="SSF69322">
    <property type="entry name" value="Tricorn protease domain 2"/>
    <property type="match status" value="1"/>
</dbReference>